<dbReference type="EMBL" id="LBQE01000015">
    <property type="protein sequence ID" value="KKP71978.1"/>
    <property type="molecule type" value="Genomic_DNA"/>
</dbReference>
<evidence type="ECO:0000313" key="1">
    <source>
        <dbReference type="EMBL" id="KKP71978.1"/>
    </source>
</evidence>
<organism evidence="1 2">
    <name type="scientific">Candidatus Nomurabacteria bacterium GW2011_GWB1_35_20</name>
    <dbReference type="NCBI Taxonomy" id="1618740"/>
    <lineage>
        <taxon>Bacteria</taxon>
        <taxon>Candidatus Nomuraibacteriota</taxon>
    </lineage>
</organism>
<evidence type="ECO:0000313" key="2">
    <source>
        <dbReference type="Proteomes" id="UP000034923"/>
    </source>
</evidence>
<dbReference type="AlphaFoldDB" id="A0A0G0BRI0"/>
<proteinExistence type="predicted"/>
<protein>
    <submittedName>
        <fullName evidence="1">Uncharacterized protein</fullName>
    </submittedName>
</protein>
<sequence length="185" mass="21861">MYNLFTNYIQSISTKFSHRETSEMGYRTDFEILLKGIFESINVKRIDHDAKAIQGNKPDFVTDYVEFRFYRNGLRYDEPIKIANYDIKDRTITPISKNYEHVTKTLLDFTQSQKEPIRSGKHLSKIMGGRAQRIRDNVRQFLVTQSDKNAELVRLYETFKKLLVHDLTTDAFADMYCLWFICCSL</sequence>
<dbReference type="Proteomes" id="UP000034923">
    <property type="component" value="Unassembled WGS sequence"/>
</dbReference>
<comment type="caution">
    <text evidence="1">The sequence shown here is derived from an EMBL/GenBank/DDBJ whole genome shotgun (WGS) entry which is preliminary data.</text>
</comment>
<name>A0A0G0BRI0_9BACT</name>
<gene>
    <name evidence="1" type="ORF">UR70_C0015G0007</name>
</gene>
<reference evidence="1 2" key="1">
    <citation type="journal article" date="2015" name="Nature">
        <title>rRNA introns, odd ribosomes, and small enigmatic genomes across a large radiation of phyla.</title>
        <authorList>
            <person name="Brown C.T."/>
            <person name="Hug L.A."/>
            <person name="Thomas B.C."/>
            <person name="Sharon I."/>
            <person name="Castelle C.J."/>
            <person name="Singh A."/>
            <person name="Wilkins M.J."/>
            <person name="Williams K.H."/>
            <person name="Banfield J.F."/>
        </authorList>
    </citation>
    <scope>NUCLEOTIDE SEQUENCE [LARGE SCALE GENOMIC DNA]</scope>
</reference>
<accession>A0A0G0BRI0</accession>